<accession>A0A562ZWY2</accession>
<dbReference type="Proteomes" id="UP000318199">
    <property type="component" value="Unassembled WGS sequence"/>
</dbReference>
<evidence type="ECO:0000313" key="2">
    <source>
        <dbReference type="Proteomes" id="UP000318199"/>
    </source>
</evidence>
<keyword evidence="2" id="KW-1185">Reference proteome</keyword>
<organism evidence="1 2">
    <name type="scientific">Caenimonas sedimenti</name>
    <dbReference type="NCBI Taxonomy" id="2596921"/>
    <lineage>
        <taxon>Bacteria</taxon>
        <taxon>Pseudomonadati</taxon>
        <taxon>Pseudomonadota</taxon>
        <taxon>Betaproteobacteria</taxon>
        <taxon>Burkholderiales</taxon>
        <taxon>Comamonadaceae</taxon>
        <taxon>Caenimonas</taxon>
    </lineage>
</organism>
<protein>
    <submittedName>
        <fullName evidence="1">STAS/SEC14 domain-containing protein</fullName>
    </submittedName>
</protein>
<reference evidence="1 2" key="1">
    <citation type="submission" date="2019-07" db="EMBL/GenBank/DDBJ databases">
        <title>Caenimonas sedimenti sp. nov., isolated from activated sludge.</title>
        <authorList>
            <person name="Xu J."/>
        </authorList>
    </citation>
    <scope>NUCLEOTIDE SEQUENCE [LARGE SCALE GENOMIC DNA]</scope>
    <source>
        <strain evidence="1 2">HX-9-20</strain>
    </source>
</reference>
<evidence type="ECO:0000313" key="1">
    <source>
        <dbReference type="EMBL" id="TWO73119.1"/>
    </source>
</evidence>
<dbReference type="InterPro" id="IPR021866">
    <property type="entry name" value="SpoIIAA-like"/>
</dbReference>
<dbReference type="AlphaFoldDB" id="A0A562ZWY2"/>
<sequence length="120" mass="13490">MSFDVLIQRDAHFMRVKVAGHPSLDQLLSLFHLLAVESETWVHNTLLVDLRRVESQFTEAEQAEVGREVAASLAHLRRIASVVPTHRLTRISERAAKQNGMDVCVFDVEDDAIDWLAATA</sequence>
<dbReference type="EMBL" id="VOBQ01000002">
    <property type="protein sequence ID" value="TWO73119.1"/>
    <property type="molecule type" value="Genomic_DNA"/>
</dbReference>
<proteinExistence type="predicted"/>
<dbReference type="RefSeq" id="WP_145890610.1">
    <property type="nucleotide sequence ID" value="NZ_VOBQ01000002.1"/>
</dbReference>
<dbReference type="OrthoDB" id="8904739at2"/>
<name>A0A562ZWY2_9BURK</name>
<comment type="caution">
    <text evidence="1">The sequence shown here is derived from an EMBL/GenBank/DDBJ whole genome shotgun (WGS) entry which is preliminary data.</text>
</comment>
<dbReference type="Pfam" id="PF11964">
    <property type="entry name" value="SpoIIAA-like"/>
    <property type="match status" value="1"/>
</dbReference>
<gene>
    <name evidence="1" type="ORF">FN976_02455</name>
</gene>